<dbReference type="EMBL" id="CAJNJA010046264">
    <property type="protein sequence ID" value="CAE7816008.1"/>
    <property type="molecule type" value="Genomic_DNA"/>
</dbReference>
<reference evidence="2" key="1">
    <citation type="submission" date="2021-02" db="EMBL/GenBank/DDBJ databases">
        <authorList>
            <person name="Dougan E. K."/>
            <person name="Rhodes N."/>
            <person name="Thang M."/>
            <person name="Chan C."/>
        </authorList>
    </citation>
    <scope>NUCLEOTIDE SEQUENCE</scope>
</reference>
<gene>
    <name evidence="2" type="ORF">SNEC2469_LOCUS24216</name>
</gene>
<proteinExistence type="predicted"/>
<feature type="signal peptide" evidence="1">
    <location>
        <begin position="1"/>
        <end position="21"/>
    </location>
</feature>
<dbReference type="InterPro" id="IPR029058">
    <property type="entry name" value="AB_hydrolase_fold"/>
</dbReference>
<feature type="non-terminal residue" evidence="2">
    <location>
        <position position="1"/>
    </location>
</feature>
<protein>
    <recommendedName>
        <fullName evidence="4">Alpha/beta hydrolase fold-5 domain-containing protein</fullName>
    </recommendedName>
</protein>
<feature type="chain" id="PRO_5032292694" description="Alpha/beta hydrolase fold-5 domain-containing protein" evidence="1">
    <location>
        <begin position="22"/>
        <end position="178"/>
    </location>
</feature>
<evidence type="ECO:0000313" key="3">
    <source>
        <dbReference type="Proteomes" id="UP000601435"/>
    </source>
</evidence>
<evidence type="ECO:0000313" key="2">
    <source>
        <dbReference type="EMBL" id="CAE7816008.1"/>
    </source>
</evidence>
<keyword evidence="3" id="KW-1185">Reference proteome</keyword>
<dbReference type="SUPFAM" id="SSF53474">
    <property type="entry name" value="alpha/beta-Hydrolases"/>
    <property type="match status" value="1"/>
</dbReference>
<comment type="caution">
    <text evidence="2">The sequence shown here is derived from an EMBL/GenBank/DDBJ whole genome shotgun (WGS) entry which is preliminary data.</text>
</comment>
<evidence type="ECO:0008006" key="4">
    <source>
        <dbReference type="Google" id="ProtNLM"/>
    </source>
</evidence>
<dbReference type="AlphaFoldDB" id="A0A812Z8U2"/>
<keyword evidence="1" id="KW-0732">Signal</keyword>
<evidence type="ECO:0000256" key="1">
    <source>
        <dbReference type="SAM" id="SignalP"/>
    </source>
</evidence>
<dbReference type="Proteomes" id="UP000601435">
    <property type="component" value="Unassembled WGS sequence"/>
</dbReference>
<organism evidence="2 3">
    <name type="scientific">Symbiodinium necroappetens</name>
    <dbReference type="NCBI Taxonomy" id="1628268"/>
    <lineage>
        <taxon>Eukaryota</taxon>
        <taxon>Sar</taxon>
        <taxon>Alveolata</taxon>
        <taxon>Dinophyceae</taxon>
        <taxon>Suessiales</taxon>
        <taxon>Symbiodiniaceae</taxon>
        <taxon>Symbiodinium</taxon>
    </lineage>
</organism>
<dbReference type="Gene3D" id="3.40.50.1820">
    <property type="entry name" value="alpha/beta hydrolase"/>
    <property type="match status" value="1"/>
</dbReference>
<accession>A0A812Z8U2</accession>
<sequence length="178" mass="18859">MQPFGPLRCLLLVALGVLAQAHEPIVLKPGEAEAGKSRKMMVLIPGANVPNHHYQQTAQAIQDAAAQKGLSLWLVVPTVFQNLCIISCAATWLCSPLHSAVEAALSAAAKQGWNRTNDSENLWLAGHSLGATCANKLFQAYNAHNSSNSGSSPYAGMVVMGGYVDETGDYDLLGYPVP</sequence>
<name>A0A812Z8U2_9DINO</name>